<comment type="caution">
    <text evidence="1">The sequence shown here is derived from an EMBL/GenBank/DDBJ whole genome shotgun (WGS) entry which is preliminary data.</text>
</comment>
<dbReference type="NCBIfam" id="TIGR01635">
    <property type="entry name" value="tail_comp_S"/>
    <property type="match status" value="1"/>
</dbReference>
<reference evidence="1" key="1">
    <citation type="submission" date="2019-01" db="EMBL/GenBank/DDBJ databases">
        <authorList>
            <person name="Lista F."/>
            <person name="Anselmo A."/>
        </authorList>
    </citation>
    <scope>NUCLEOTIDE SEQUENCE</scope>
    <source>
        <strain evidence="1">3S</strain>
    </source>
</reference>
<gene>
    <name evidence="1" type="ORF">ETF13_17850</name>
</gene>
<accession>A0A483MHZ7</accession>
<sequence length="150" mass="17584">MAELQEVDAWLDALLAGLEPAARKRMMRELAQQLRRSQQKNIRMQRNPDGTAYEPRRVTARTKQGRIRRQMFAKLRTTKYLKALASQDAASVEFESRVQRIARVHHYGLRERVSRKGPEVKYAERRLLGLNNVTENIIRERLFFYLSGGE</sequence>
<name>A0A483MHZ7_KLEPN</name>
<dbReference type="RefSeq" id="WP_101982208.1">
    <property type="nucleotide sequence ID" value="NZ_JANJFA010000018.1"/>
</dbReference>
<dbReference type="InterPro" id="IPR006522">
    <property type="entry name" value="Phage_virion_morphogenesis"/>
</dbReference>
<dbReference type="AlphaFoldDB" id="A0A483MHZ7"/>
<dbReference type="EMBL" id="SDCT01000028">
    <property type="protein sequence ID" value="TCX86833.1"/>
    <property type="molecule type" value="Genomic_DNA"/>
</dbReference>
<organism evidence="1">
    <name type="scientific">Klebsiella pneumoniae</name>
    <dbReference type="NCBI Taxonomy" id="573"/>
    <lineage>
        <taxon>Bacteria</taxon>
        <taxon>Pseudomonadati</taxon>
        <taxon>Pseudomonadota</taxon>
        <taxon>Gammaproteobacteria</taxon>
        <taxon>Enterobacterales</taxon>
        <taxon>Enterobacteriaceae</taxon>
        <taxon>Klebsiella/Raoultella group</taxon>
        <taxon>Klebsiella</taxon>
        <taxon>Klebsiella pneumoniae complex</taxon>
    </lineage>
</organism>
<proteinExistence type="predicted"/>
<evidence type="ECO:0000313" key="1">
    <source>
        <dbReference type="EMBL" id="TCX86833.1"/>
    </source>
</evidence>
<protein>
    <submittedName>
        <fullName evidence="1">Phage virion morphogenesis protein</fullName>
    </submittedName>
</protein>
<dbReference type="Pfam" id="PF05069">
    <property type="entry name" value="Phage_tail_S"/>
    <property type="match status" value="1"/>
</dbReference>